<evidence type="ECO:0000256" key="13">
    <source>
        <dbReference type="ARBA" id="ARBA00047540"/>
    </source>
</evidence>
<feature type="transmembrane region" description="Helical" evidence="14">
    <location>
        <begin position="230"/>
        <end position="255"/>
    </location>
</feature>
<feature type="transmembrane region" description="Helical" evidence="14">
    <location>
        <begin position="319"/>
        <end position="342"/>
    </location>
</feature>
<feature type="transmembrane region" description="Helical" evidence="14">
    <location>
        <begin position="162"/>
        <end position="184"/>
    </location>
</feature>
<dbReference type="GO" id="GO:0055091">
    <property type="term" value="P:phospholipid homeostasis"/>
    <property type="evidence" value="ECO:0007669"/>
    <property type="project" value="TreeGrafter"/>
</dbReference>
<comment type="similarity">
    <text evidence="2 14">Belongs to the LPG synthase family.</text>
</comment>
<evidence type="ECO:0000256" key="7">
    <source>
        <dbReference type="ARBA" id="ARBA00022692"/>
    </source>
</evidence>
<comment type="function">
    <text evidence="14">Catalyzes the transfer of a lysyl group from L-lysyl-tRNA(Lys) to membrane-bound phosphatidylglycerol (PG), which produces lysylphosphatidylglycerol (LPG), a major component of the bacterial membrane with a positive net charge. LPG synthesis contributes to bacterial virulence as it is involved in the resistance mechanism against cationic antimicrobial peptides (CAMP) produces by the host's immune system (defensins, cathelicidins) and by the competing microorganisms.</text>
</comment>
<keyword evidence="5" id="KW-1003">Cell membrane</keyword>
<evidence type="ECO:0000259" key="15">
    <source>
        <dbReference type="Pfam" id="PF09924"/>
    </source>
</evidence>
<accession>A0AAE9UP24</accession>
<evidence type="ECO:0000256" key="11">
    <source>
        <dbReference type="ARBA" id="ARBA00023251"/>
    </source>
</evidence>
<dbReference type="InterPro" id="IPR024320">
    <property type="entry name" value="LPG_synthase_C"/>
</dbReference>
<feature type="transmembrane region" description="Helical" evidence="14">
    <location>
        <begin position="275"/>
        <end position="298"/>
    </location>
</feature>
<dbReference type="NCBIfam" id="NF033480">
    <property type="entry name" value="bifunc_MprF"/>
    <property type="match status" value="1"/>
</dbReference>
<dbReference type="Proteomes" id="UP001164948">
    <property type="component" value="Chromosome"/>
</dbReference>
<dbReference type="GO" id="GO:0006629">
    <property type="term" value="P:lipid metabolic process"/>
    <property type="evidence" value="ECO:0007669"/>
    <property type="project" value="UniProtKB-KW"/>
</dbReference>
<dbReference type="InterPro" id="IPR022791">
    <property type="entry name" value="L-PG_synthase/AglD"/>
</dbReference>
<feature type="transmembrane region" description="Helical" evidence="14">
    <location>
        <begin position="135"/>
        <end position="155"/>
    </location>
</feature>
<feature type="transmembrane region" description="Helical" evidence="14">
    <location>
        <begin position="196"/>
        <end position="223"/>
    </location>
</feature>
<reference evidence="16" key="1">
    <citation type="submission" date="2022-03" db="EMBL/GenBank/DDBJ databases">
        <title>Characterization and genomic analysis of a Streptococcus dysgalactiae associated with cultured channel catfish mortalities in China.</title>
        <authorList>
            <person name="Wang J."/>
            <person name="Geng Y."/>
        </authorList>
    </citation>
    <scope>NUCLEOTIDE SEQUENCE</scope>
    <source>
        <strain evidence="16">WJ001</strain>
    </source>
</reference>
<dbReference type="InterPro" id="IPR016181">
    <property type="entry name" value="Acyl_CoA_acyltransferase"/>
</dbReference>
<evidence type="ECO:0000256" key="3">
    <source>
        <dbReference type="ARBA" id="ARBA00012014"/>
    </source>
</evidence>
<evidence type="ECO:0000256" key="14">
    <source>
        <dbReference type="RuleBase" id="RU363042"/>
    </source>
</evidence>
<dbReference type="EC" id="2.3.2.3" evidence="3 14"/>
<dbReference type="GO" id="GO:0005886">
    <property type="term" value="C:plasma membrane"/>
    <property type="evidence" value="ECO:0007669"/>
    <property type="project" value="UniProtKB-SubCell"/>
</dbReference>
<dbReference type="Pfam" id="PF09924">
    <property type="entry name" value="LPG_synthase_C"/>
    <property type="match status" value="1"/>
</dbReference>
<comment type="catalytic activity">
    <reaction evidence="13 14">
        <text>L-lysyl-tRNA(Lys) + a 1,2-diacyl-sn-glycero-3-phospho-(1'-sn-glycerol) = a 1,2-diacyl-sn-glycero-3-phospho-1'-(3'-O-L-lysyl)-sn-glycerol + tRNA(Lys)</text>
        <dbReference type="Rhea" id="RHEA:10668"/>
        <dbReference type="Rhea" id="RHEA-COMP:9696"/>
        <dbReference type="Rhea" id="RHEA-COMP:9697"/>
        <dbReference type="ChEBI" id="CHEBI:64716"/>
        <dbReference type="ChEBI" id="CHEBI:75792"/>
        <dbReference type="ChEBI" id="CHEBI:78442"/>
        <dbReference type="ChEBI" id="CHEBI:78529"/>
        <dbReference type="EC" id="2.3.2.3"/>
    </reaction>
</comment>
<keyword evidence="8 14" id="KW-1133">Transmembrane helix</keyword>
<keyword evidence="11 14" id="KW-0046">Antibiotic resistance</keyword>
<sequence>MPKIITFIKKRETAIKIIFFLSVSILVVNEFSHLLKTISINDILSNFKDLNPITLMMMLVLGLIGVLPMLFYDIILNKELETHFPLRSILETSWVINSFNNIIGFAGIVDVGLRYTFYSEDKTAETSLTKITSVLPYFGTGFSLFSFVALIILAVSQQDHSLLKYWPILVVISLYLPIVLVLSVKKIAIFGKLKPSSLLTLLVASFGDWLTVVGGFICIGMLLGMKVHVVAILPLVVIGHAAGMASMIPGGVGSFDLVMLTGLVSLGGVQKAEALAWLLMFRICYYIIPFIIGVIFFIKHMGSHFAKQYYGIPSKLIKVFLDQTQLVLIRLFGFFLILSALIPEKIQAIPLLNDINPVRAQILWQYPSIVLGGLFILLARLLANRLRIALPIAYILFAITICYINLVTVALFSSTFLILSFSLVWLKRKELNRKVFTYSWESKTKDMVLFITTVLVLIAFIGKSLTLSLKHIKASKLEDYLEIWVQIAFLAAITLLIYKGVIWLASRQKTSLGEAFDKERFTRLLKVYGSTSGAGLAFLGDKKLFWYQKDTVDYVVLQFSIYQNKCVVMGDPIGNKSFYRSALTAFVKACQEDNMSAIFYEISQETTLILHDLGFDFIKFGESAQVDLNTFSLEGKNSKKYRLMSHKLENKGYSFDVYQPPHSADLLDQLEEISNAWLDGRRERGFSLGYFNRDYLQLAPIAVVKNGEGQLLAFANFLPINNKEMATIDLMRYRLQDAPNGIMDYLFVKLFDYFKSENVAYFDLGMAPLANVGNLEHSFLQEKLAYFIYLFSKRFYSFEGLHQYKQKFRPSWTPRYISYSKNDWLLYDMISIYMLGNQPVEKKLTL</sequence>
<evidence type="ECO:0000256" key="4">
    <source>
        <dbReference type="ARBA" id="ARBA00021546"/>
    </source>
</evidence>
<feature type="transmembrane region" description="Helical" evidence="14">
    <location>
        <begin position="55"/>
        <end position="74"/>
    </location>
</feature>
<evidence type="ECO:0000256" key="10">
    <source>
        <dbReference type="ARBA" id="ARBA00023136"/>
    </source>
</evidence>
<dbReference type="Pfam" id="PF03706">
    <property type="entry name" value="LPG_synthase_TM"/>
    <property type="match status" value="1"/>
</dbReference>
<dbReference type="PANTHER" id="PTHR34697">
    <property type="entry name" value="PHOSPHATIDYLGLYCEROL LYSYLTRANSFERASE"/>
    <property type="match status" value="1"/>
</dbReference>
<evidence type="ECO:0000256" key="5">
    <source>
        <dbReference type="ARBA" id="ARBA00022475"/>
    </source>
</evidence>
<keyword evidence="6 14" id="KW-0808">Transferase</keyword>
<protein>
    <recommendedName>
        <fullName evidence="4 14">Phosphatidylglycerol lysyltransferase</fullName>
        <ecNumber evidence="3 14">2.3.2.3</ecNumber>
    </recommendedName>
    <alternativeName>
        <fullName evidence="12 14">Lysylphosphatidylglycerol synthase</fullName>
    </alternativeName>
</protein>
<organism evidence="16 17">
    <name type="scientific">Streptococcus dysgalactiae</name>
    <dbReference type="NCBI Taxonomy" id="1334"/>
    <lineage>
        <taxon>Bacteria</taxon>
        <taxon>Bacillati</taxon>
        <taxon>Bacillota</taxon>
        <taxon>Bacilli</taxon>
        <taxon>Lactobacillales</taxon>
        <taxon>Streptococcaceae</taxon>
        <taxon>Streptococcus</taxon>
    </lineage>
</organism>
<feature type="transmembrane region" description="Helical" evidence="14">
    <location>
        <begin position="362"/>
        <end position="382"/>
    </location>
</feature>
<evidence type="ECO:0000256" key="8">
    <source>
        <dbReference type="ARBA" id="ARBA00022989"/>
    </source>
</evidence>
<comment type="subcellular location">
    <subcellularLocation>
        <location evidence="1 14">Cell membrane</location>
        <topology evidence="1 14">Multi-pass membrane protein</topology>
    </subcellularLocation>
</comment>
<feature type="transmembrane region" description="Helical" evidence="14">
    <location>
        <begin position="481"/>
        <end position="505"/>
    </location>
</feature>
<evidence type="ECO:0000256" key="1">
    <source>
        <dbReference type="ARBA" id="ARBA00004651"/>
    </source>
</evidence>
<name>A0AAE9UP24_STRDY</name>
<proteinExistence type="inferred from homology"/>
<feature type="transmembrane region" description="Helical" evidence="14">
    <location>
        <begin position="94"/>
        <end position="115"/>
    </location>
</feature>
<evidence type="ECO:0000256" key="6">
    <source>
        <dbReference type="ARBA" id="ARBA00022679"/>
    </source>
</evidence>
<dbReference type="GO" id="GO:0050071">
    <property type="term" value="F:phosphatidylglycerol lysyltransferase activity"/>
    <property type="evidence" value="ECO:0007669"/>
    <property type="project" value="UniProtKB-EC"/>
</dbReference>
<evidence type="ECO:0000256" key="12">
    <source>
        <dbReference type="ARBA" id="ARBA00031899"/>
    </source>
</evidence>
<dbReference type="AlphaFoldDB" id="A0AAE9UP24"/>
<feature type="transmembrane region" description="Helical" evidence="14">
    <location>
        <begin position="447"/>
        <end position="469"/>
    </location>
</feature>
<evidence type="ECO:0000256" key="2">
    <source>
        <dbReference type="ARBA" id="ARBA00008627"/>
    </source>
</evidence>
<evidence type="ECO:0000256" key="9">
    <source>
        <dbReference type="ARBA" id="ARBA00023098"/>
    </source>
</evidence>
<keyword evidence="7 14" id="KW-0812">Transmembrane</keyword>
<evidence type="ECO:0000313" key="17">
    <source>
        <dbReference type="Proteomes" id="UP001164948"/>
    </source>
</evidence>
<gene>
    <name evidence="14 16" type="primary">mprF</name>
    <name evidence="16" type="ORF">MP619_05890</name>
</gene>
<dbReference type="PANTHER" id="PTHR34697:SF2">
    <property type="entry name" value="PHOSPHATIDYLGLYCEROL LYSYLTRANSFERASE"/>
    <property type="match status" value="1"/>
</dbReference>
<dbReference type="RefSeq" id="WP_129555731.1">
    <property type="nucleotide sequence ID" value="NZ_AP018726.1"/>
</dbReference>
<dbReference type="InterPro" id="IPR051211">
    <property type="entry name" value="PG_lysyltransferase"/>
</dbReference>
<evidence type="ECO:0000313" key="16">
    <source>
        <dbReference type="EMBL" id="WAI94125.1"/>
    </source>
</evidence>
<feature type="transmembrane region" description="Helical" evidence="14">
    <location>
        <begin position="394"/>
        <end position="427"/>
    </location>
</feature>
<dbReference type="GO" id="GO:0046677">
    <property type="term" value="P:response to antibiotic"/>
    <property type="evidence" value="ECO:0007669"/>
    <property type="project" value="UniProtKB-KW"/>
</dbReference>
<keyword evidence="9 14" id="KW-0443">Lipid metabolism</keyword>
<feature type="transmembrane region" description="Helical" evidence="14">
    <location>
        <begin position="17"/>
        <end position="35"/>
    </location>
</feature>
<dbReference type="SUPFAM" id="SSF55729">
    <property type="entry name" value="Acyl-CoA N-acyltransferases (Nat)"/>
    <property type="match status" value="1"/>
</dbReference>
<feature type="domain" description="Phosphatidylglycerol lysyltransferase C-terminal" evidence="15">
    <location>
        <begin position="523"/>
        <end position="818"/>
    </location>
</feature>
<keyword evidence="10 14" id="KW-0472">Membrane</keyword>
<dbReference type="EMBL" id="CP095081">
    <property type="protein sequence ID" value="WAI94125.1"/>
    <property type="molecule type" value="Genomic_DNA"/>
</dbReference>